<dbReference type="AlphaFoldDB" id="A0A7Y2ECJ6"/>
<accession>A0A7Y2ECJ6</accession>
<feature type="domain" description="Urease accessory protein UreH-like transmembrane" evidence="2">
    <location>
        <begin position="19"/>
        <end position="216"/>
    </location>
</feature>
<comment type="caution">
    <text evidence="3">The sequence shown here is derived from an EMBL/GenBank/DDBJ whole genome shotgun (WGS) entry which is preliminary data.</text>
</comment>
<feature type="transmembrane region" description="Helical" evidence="1">
    <location>
        <begin position="208"/>
        <end position="230"/>
    </location>
</feature>
<name>A0A7Y2ECJ6_UNCEI</name>
<sequence length="240" mass="25478">MTASCHPTEPIMVASYAAMFVGGLGMSVGHCLSMCGPLHMGFSSKHSRGTPDLTLFNLGRIVSYMLIGLFFGSLGSLAGWTAHGPLVQGLFATMVGSLILITVLGMKRIRLFLSHPTWGAPIFKNVVQHGQSLPHSGQSLALGFANGFLPCGAVATFALAAAGTSHPITGMLFMGVFGVGTTPALFGVGLAGQRFDPRRFQWIQRVSYIALFLIGAQLLLRGLSSFGWIGHYSVGPFVFW</sequence>
<dbReference type="PANTHER" id="PTHR42208">
    <property type="entry name" value="HEAVY METAL TRANSPORTER-RELATED"/>
    <property type="match status" value="1"/>
</dbReference>
<evidence type="ECO:0000313" key="3">
    <source>
        <dbReference type="EMBL" id="NNF08515.1"/>
    </source>
</evidence>
<dbReference type="EMBL" id="JABDJR010000693">
    <property type="protein sequence ID" value="NNF08515.1"/>
    <property type="molecule type" value="Genomic_DNA"/>
</dbReference>
<dbReference type="Proteomes" id="UP000547674">
    <property type="component" value="Unassembled WGS sequence"/>
</dbReference>
<proteinExistence type="predicted"/>
<reference evidence="3 4" key="1">
    <citation type="submission" date="2020-03" db="EMBL/GenBank/DDBJ databases">
        <title>Metabolic flexibility allows generalist bacteria to become dominant in a frequently disturbed ecosystem.</title>
        <authorList>
            <person name="Chen Y.-J."/>
            <person name="Leung P.M."/>
            <person name="Bay S.K."/>
            <person name="Hugenholtz P."/>
            <person name="Kessler A.J."/>
            <person name="Shelley G."/>
            <person name="Waite D.W."/>
            <person name="Cook P.L."/>
            <person name="Greening C."/>
        </authorList>
    </citation>
    <scope>NUCLEOTIDE SEQUENCE [LARGE SCALE GENOMIC DNA]</scope>
    <source>
        <strain evidence="3">SS_bin_28</strain>
    </source>
</reference>
<organism evidence="3 4">
    <name type="scientific">Eiseniibacteriota bacterium</name>
    <dbReference type="NCBI Taxonomy" id="2212470"/>
    <lineage>
        <taxon>Bacteria</taxon>
        <taxon>Candidatus Eiseniibacteriota</taxon>
    </lineage>
</organism>
<gene>
    <name evidence="3" type="ORF">HKN21_17265</name>
</gene>
<keyword evidence="1" id="KW-1133">Transmembrane helix</keyword>
<feature type="transmembrane region" description="Helical" evidence="1">
    <location>
        <begin position="61"/>
        <end position="80"/>
    </location>
</feature>
<evidence type="ECO:0000259" key="2">
    <source>
        <dbReference type="Pfam" id="PF13386"/>
    </source>
</evidence>
<evidence type="ECO:0000313" key="4">
    <source>
        <dbReference type="Proteomes" id="UP000547674"/>
    </source>
</evidence>
<dbReference type="InterPro" id="IPR039447">
    <property type="entry name" value="UreH-like_TM_dom"/>
</dbReference>
<feature type="transmembrane region" description="Helical" evidence="1">
    <location>
        <begin position="16"/>
        <end position="40"/>
    </location>
</feature>
<feature type="transmembrane region" description="Helical" evidence="1">
    <location>
        <begin position="86"/>
        <end position="106"/>
    </location>
</feature>
<keyword evidence="1" id="KW-0472">Membrane</keyword>
<evidence type="ECO:0000256" key="1">
    <source>
        <dbReference type="SAM" id="Phobius"/>
    </source>
</evidence>
<dbReference type="PANTHER" id="PTHR42208:SF1">
    <property type="entry name" value="HEAVY METAL TRANSPORTER"/>
    <property type="match status" value="1"/>
</dbReference>
<dbReference type="Pfam" id="PF13386">
    <property type="entry name" value="DsbD_2"/>
    <property type="match status" value="1"/>
</dbReference>
<feature type="transmembrane region" description="Helical" evidence="1">
    <location>
        <begin position="168"/>
        <end position="188"/>
    </location>
</feature>
<protein>
    <submittedName>
        <fullName evidence="3">Sulfite exporter TauE/SafE family protein</fullName>
    </submittedName>
</protein>
<keyword evidence="1" id="KW-0812">Transmembrane</keyword>
<feature type="transmembrane region" description="Helical" evidence="1">
    <location>
        <begin position="140"/>
        <end position="162"/>
    </location>
</feature>